<dbReference type="Proteomes" id="UP001151699">
    <property type="component" value="Chromosome X"/>
</dbReference>
<gene>
    <name evidence="1" type="ORF">Bhyg_11372</name>
</gene>
<comment type="caution">
    <text evidence="1">The sequence shown here is derived from an EMBL/GenBank/DDBJ whole genome shotgun (WGS) entry which is preliminary data.</text>
</comment>
<organism evidence="1 2">
    <name type="scientific">Pseudolycoriella hygida</name>
    <dbReference type="NCBI Taxonomy" id="35572"/>
    <lineage>
        <taxon>Eukaryota</taxon>
        <taxon>Metazoa</taxon>
        <taxon>Ecdysozoa</taxon>
        <taxon>Arthropoda</taxon>
        <taxon>Hexapoda</taxon>
        <taxon>Insecta</taxon>
        <taxon>Pterygota</taxon>
        <taxon>Neoptera</taxon>
        <taxon>Endopterygota</taxon>
        <taxon>Diptera</taxon>
        <taxon>Nematocera</taxon>
        <taxon>Sciaroidea</taxon>
        <taxon>Sciaridae</taxon>
        <taxon>Pseudolycoriella</taxon>
    </lineage>
</organism>
<protein>
    <submittedName>
        <fullName evidence="1">Uncharacterized protein</fullName>
    </submittedName>
</protein>
<keyword evidence="2" id="KW-1185">Reference proteome</keyword>
<dbReference type="EMBL" id="WJQU01000003">
    <property type="protein sequence ID" value="KAJ6638635.1"/>
    <property type="molecule type" value="Genomic_DNA"/>
</dbReference>
<proteinExistence type="predicted"/>
<dbReference type="AlphaFoldDB" id="A0A9Q0MVF2"/>
<evidence type="ECO:0000313" key="1">
    <source>
        <dbReference type="EMBL" id="KAJ6638635.1"/>
    </source>
</evidence>
<accession>A0A9Q0MVF2</accession>
<sequence>MLSSKCRLPINCSVKFLQNGIPLKNVATNLSLNWYHIESLILEHSVKALYALYPFCCRRFL</sequence>
<evidence type="ECO:0000313" key="2">
    <source>
        <dbReference type="Proteomes" id="UP001151699"/>
    </source>
</evidence>
<name>A0A9Q0MVF2_9DIPT</name>
<reference evidence="1" key="1">
    <citation type="submission" date="2022-07" db="EMBL/GenBank/DDBJ databases">
        <authorList>
            <person name="Trinca V."/>
            <person name="Uliana J.V.C."/>
            <person name="Torres T.T."/>
            <person name="Ward R.J."/>
            <person name="Monesi N."/>
        </authorList>
    </citation>
    <scope>NUCLEOTIDE SEQUENCE</scope>
    <source>
        <strain evidence="1">HSMRA1968</strain>
        <tissue evidence="1">Whole embryos</tissue>
    </source>
</reference>